<keyword evidence="6 7" id="KW-0472">Membrane</keyword>
<feature type="transmembrane region" description="Helical" evidence="7">
    <location>
        <begin position="215"/>
        <end position="240"/>
    </location>
</feature>
<feature type="transmembrane region" description="Helical" evidence="7">
    <location>
        <begin position="42"/>
        <end position="62"/>
    </location>
</feature>
<feature type="transmembrane region" description="Helical" evidence="7">
    <location>
        <begin position="381"/>
        <end position="404"/>
    </location>
</feature>
<evidence type="ECO:0000256" key="2">
    <source>
        <dbReference type="ARBA" id="ARBA00005745"/>
    </source>
</evidence>
<dbReference type="InterPro" id="IPR042094">
    <property type="entry name" value="T2SS_GspF_sf"/>
</dbReference>
<evidence type="ECO:0000256" key="6">
    <source>
        <dbReference type="ARBA" id="ARBA00023136"/>
    </source>
</evidence>
<keyword evidence="5 7" id="KW-1133">Transmembrane helix</keyword>
<feature type="transmembrane region" description="Helical" evidence="7">
    <location>
        <begin position="12"/>
        <end position="36"/>
    </location>
</feature>
<keyword evidence="3" id="KW-1003">Cell membrane</keyword>
<dbReference type="RefSeq" id="WP_425347300.1">
    <property type="nucleotide sequence ID" value="NZ_JBGUBD010000020.1"/>
</dbReference>
<proteinExistence type="inferred from homology"/>
<name>A0ABV4U9W0_9BACT</name>
<dbReference type="EMBL" id="JBGUBD010000020">
    <property type="protein sequence ID" value="MFA9480379.1"/>
    <property type="molecule type" value="Genomic_DNA"/>
</dbReference>
<dbReference type="PANTHER" id="PTHR30012:SF0">
    <property type="entry name" value="TYPE II SECRETION SYSTEM PROTEIN F-RELATED"/>
    <property type="match status" value="1"/>
</dbReference>
<evidence type="ECO:0000313" key="9">
    <source>
        <dbReference type="EMBL" id="MFA9480379.1"/>
    </source>
</evidence>
<dbReference type="InterPro" id="IPR018076">
    <property type="entry name" value="T2SS_GspF_dom"/>
</dbReference>
<dbReference type="Proteomes" id="UP001575105">
    <property type="component" value="Unassembled WGS sequence"/>
</dbReference>
<accession>A0ABV4U9W0</accession>
<comment type="subcellular location">
    <subcellularLocation>
        <location evidence="1">Cell membrane</location>
        <topology evidence="1">Multi-pass membrane protein</topology>
    </subcellularLocation>
</comment>
<keyword evidence="4 7" id="KW-0812">Transmembrane</keyword>
<evidence type="ECO:0000256" key="5">
    <source>
        <dbReference type="ARBA" id="ARBA00022989"/>
    </source>
</evidence>
<dbReference type="PANTHER" id="PTHR30012">
    <property type="entry name" value="GENERAL SECRETION PATHWAY PROTEIN"/>
    <property type="match status" value="1"/>
</dbReference>
<comment type="caution">
    <text evidence="9">The sequence shown here is derived from an EMBL/GenBank/DDBJ whole genome shotgun (WGS) entry which is preliminary data.</text>
</comment>
<feature type="domain" description="Type II secretion system protein GspF" evidence="8">
    <location>
        <begin position="84"/>
        <end position="196"/>
    </location>
</feature>
<dbReference type="Gene3D" id="1.20.81.30">
    <property type="entry name" value="Type II secretion system (T2SS), domain F"/>
    <property type="match status" value="2"/>
</dbReference>
<gene>
    <name evidence="9" type="ORF">ACERK3_19075</name>
</gene>
<evidence type="ECO:0000259" key="8">
    <source>
        <dbReference type="Pfam" id="PF00482"/>
    </source>
</evidence>
<evidence type="ECO:0000256" key="7">
    <source>
        <dbReference type="SAM" id="Phobius"/>
    </source>
</evidence>
<evidence type="ECO:0000256" key="3">
    <source>
        <dbReference type="ARBA" id="ARBA00022475"/>
    </source>
</evidence>
<comment type="similarity">
    <text evidence="2">Belongs to the GSP F family.</text>
</comment>
<evidence type="ECO:0000256" key="4">
    <source>
        <dbReference type="ARBA" id="ARBA00022692"/>
    </source>
</evidence>
<reference evidence="9 10" key="1">
    <citation type="submission" date="2024-08" db="EMBL/GenBank/DDBJ databases">
        <title>Whole-genome sequencing of halo(alkali)philic microorganisms from hypersaline lakes.</title>
        <authorList>
            <person name="Sorokin D.Y."/>
            <person name="Merkel A.Y."/>
            <person name="Messina E."/>
            <person name="Yakimov M."/>
        </authorList>
    </citation>
    <scope>NUCLEOTIDE SEQUENCE [LARGE SCALE GENOMIC DNA]</scope>
    <source>
        <strain evidence="9 10">AB-hyl4</strain>
    </source>
</reference>
<dbReference type="Pfam" id="PF00482">
    <property type="entry name" value="T2SSF"/>
    <property type="match status" value="2"/>
</dbReference>
<sequence>MTTIFRLTSLAVAALFWMVAGVVVMFAIMMVMTVLGVTIGPIFLIGGPAGGLLLLVMLGVIARRVRERRAMLVLSHLEQTIRLNLPLPAMLHAAAVSENGKARLRFSRLREAIETGSSLGDAVAAQVPELPSRAVSLIAVGERLGQLPATLGRLVRESRHDHRDQEPEQALVWAYALVLLLTLVFVFAGISIFIMPSYVEIFADFDASLPWLTQVTIAFAWTRVPVFLLVATIVLALAAAGHATWQMLHTADRRPKPWAALTDHLLWCVPGVRSMVRDRALADVFGCVADALRAGQPMESALQQASELPMNAVVRRRLRRWADAVQAGRNMGEAARAARLPAMACGLIGPAQRVGEMARTFTFLGRYYQLRFSRLVEIGRATVLPAVVLIAALFVGCLVLAMFLPLVQLLETLTEDALSGGRL</sequence>
<evidence type="ECO:0000256" key="1">
    <source>
        <dbReference type="ARBA" id="ARBA00004651"/>
    </source>
</evidence>
<feature type="domain" description="Type II secretion system protein GspF" evidence="8">
    <location>
        <begin position="289"/>
        <end position="405"/>
    </location>
</feature>
<dbReference type="InterPro" id="IPR003004">
    <property type="entry name" value="GspF/PilC"/>
</dbReference>
<evidence type="ECO:0000313" key="10">
    <source>
        <dbReference type="Proteomes" id="UP001575105"/>
    </source>
</evidence>
<organism evidence="9 10">
    <name type="scientific">Natronomicrosphaera hydrolytica</name>
    <dbReference type="NCBI Taxonomy" id="3242702"/>
    <lineage>
        <taxon>Bacteria</taxon>
        <taxon>Pseudomonadati</taxon>
        <taxon>Planctomycetota</taxon>
        <taxon>Phycisphaerae</taxon>
        <taxon>Phycisphaerales</taxon>
        <taxon>Phycisphaeraceae</taxon>
        <taxon>Natronomicrosphaera</taxon>
    </lineage>
</organism>
<keyword evidence="10" id="KW-1185">Reference proteome</keyword>
<protein>
    <submittedName>
        <fullName evidence="9">Type II secretion system F family protein</fullName>
    </submittedName>
</protein>
<feature type="transmembrane region" description="Helical" evidence="7">
    <location>
        <begin position="172"/>
        <end position="195"/>
    </location>
</feature>